<dbReference type="Pfam" id="PF12682">
    <property type="entry name" value="Flavodoxin_4"/>
    <property type="match status" value="1"/>
</dbReference>
<sequence>MNTAVIYYSLEGNMDLVARKIGENEAVDLFRLIPQKEYPTGKISKYFWGGKSVTFGERPKLTNPTIDLDHYEILVIGTPIWAGTWTPPLNTFLHDYSITGKKIILTATHLGGGADKCFEKMKISLNGNTIIGTFQFKEPLQQMDEHIDEKIETIRTLIEA</sequence>
<evidence type="ECO:0000313" key="2">
    <source>
        <dbReference type="EMBL" id="MBC3900647.1"/>
    </source>
</evidence>
<evidence type="ECO:0000313" key="3">
    <source>
        <dbReference type="Proteomes" id="UP000622405"/>
    </source>
</evidence>
<dbReference type="EMBL" id="WJBE01000014">
    <property type="protein sequence ID" value="MBC3900647.1"/>
    <property type="molecule type" value="Genomic_DNA"/>
</dbReference>
<dbReference type="PANTHER" id="PTHR39201">
    <property type="entry name" value="EXPORTED PROTEIN-RELATED"/>
    <property type="match status" value="1"/>
</dbReference>
<dbReference type="InterPro" id="IPR008254">
    <property type="entry name" value="Flavodoxin/NO_synth"/>
</dbReference>
<accession>A0ABR6YZG2</accession>
<name>A0ABR6YZG2_9FIRM</name>
<dbReference type="Proteomes" id="UP000622405">
    <property type="component" value="Unassembled WGS sequence"/>
</dbReference>
<organism evidence="2 3">
    <name type="scientific">Acetobacterium malicum</name>
    <dbReference type="NCBI Taxonomy" id="52692"/>
    <lineage>
        <taxon>Bacteria</taxon>
        <taxon>Bacillati</taxon>
        <taxon>Bacillota</taxon>
        <taxon>Clostridia</taxon>
        <taxon>Eubacteriales</taxon>
        <taxon>Eubacteriaceae</taxon>
        <taxon>Acetobacterium</taxon>
    </lineage>
</organism>
<keyword evidence="3" id="KW-1185">Reference proteome</keyword>
<comment type="caution">
    <text evidence="2">The sequence shown here is derived from an EMBL/GenBank/DDBJ whole genome shotgun (WGS) entry which is preliminary data.</text>
</comment>
<dbReference type="SUPFAM" id="SSF52218">
    <property type="entry name" value="Flavoproteins"/>
    <property type="match status" value="1"/>
</dbReference>
<feature type="domain" description="Flavodoxin-like" evidence="1">
    <location>
        <begin position="5"/>
        <end position="125"/>
    </location>
</feature>
<reference evidence="2 3" key="1">
    <citation type="journal article" date="2020" name="mSystems">
        <title>Defining Genomic and Predicted Metabolic Features of the Acetobacterium Genus.</title>
        <authorList>
            <person name="Ross D.E."/>
            <person name="Marshall C.W."/>
            <person name="Gulliver D."/>
            <person name="May H.D."/>
            <person name="Norman R.S."/>
        </authorList>
    </citation>
    <scope>NUCLEOTIDE SEQUENCE [LARGE SCALE GENOMIC DNA]</scope>
    <source>
        <strain evidence="2 3">DSM 4132</strain>
    </source>
</reference>
<evidence type="ECO:0000259" key="1">
    <source>
        <dbReference type="Pfam" id="PF12682"/>
    </source>
</evidence>
<dbReference type="InterPro" id="IPR029039">
    <property type="entry name" value="Flavoprotein-like_sf"/>
</dbReference>
<gene>
    <name evidence="2" type="ORF">GH811_13580</name>
</gene>
<protein>
    <submittedName>
        <fullName evidence="2">Flavodoxin</fullName>
    </submittedName>
</protein>
<dbReference type="RefSeq" id="WP_186894811.1">
    <property type="nucleotide sequence ID" value="NZ_WJBE01000014.1"/>
</dbReference>
<dbReference type="Gene3D" id="3.40.50.360">
    <property type="match status" value="1"/>
</dbReference>
<proteinExistence type="predicted"/>
<dbReference type="PANTHER" id="PTHR39201:SF1">
    <property type="entry name" value="FLAVODOXIN-LIKE DOMAIN-CONTAINING PROTEIN"/>
    <property type="match status" value="1"/>
</dbReference>